<feature type="region of interest" description="Disordered" evidence="2">
    <location>
        <begin position="319"/>
        <end position="366"/>
    </location>
</feature>
<feature type="region of interest" description="Disordered" evidence="2">
    <location>
        <begin position="1013"/>
        <end position="1362"/>
    </location>
</feature>
<gene>
    <name evidence="4" type="ORF">B5807_05211</name>
</gene>
<dbReference type="PROSITE" id="PS50102">
    <property type="entry name" value="RRM"/>
    <property type="match status" value="1"/>
</dbReference>
<feature type="compositionally biased region" description="Basic residues" evidence="2">
    <location>
        <begin position="1415"/>
        <end position="1432"/>
    </location>
</feature>
<feature type="compositionally biased region" description="Basic and acidic residues" evidence="2">
    <location>
        <begin position="1112"/>
        <end position="1125"/>
    </location>
</feature>
<feature type="region of interest" description="Disordered" evidence="2">
    <location>
        <begin position="666"/>
        <end position="777"/>
    </location>
</feature>
<accession>A0A1Y2M3D1</accession>
<evidence type="ECO:0000313" key="4">
    <source>
        <dbReference type="EMBL" id="OSS50339.1"/>
    </source>
</evidence>
<feature type="region of interest" description="Disordered" evidence="2">
    <location>
        <begin position="973"/>
        <end position="997"/>
    </location>
</feature>
<dbReference type="STRING" id="105696.A0A1Y2M3D1"/>
<keyword evidence="5" id="KW-1185">Reference proteome</keyword>
<feature type="domain" description="RRM" evidence="3">
    <location>
        <begin position="578"/>
        <end position="656"/>
    </location>
</feature>
<dbReference type="Proteomes" id="UP000193240">
    <property type="component" value="Unassembled WGS sequence"/>
</dbReference>
<feature type="region of interest" description="Disordered" evidence="2">
    <location>
        <begin position="481"/>
        <end position="517"/>
    </location>
</feature>
<dbReference type="InterPro" id="IPR012677">
    <property type="entry name" value="Nucleotide-bd_a/b_plait_sf"/>
</dbReference>
<feature type="compositionally biased region" description="Basic residues" evidence="2">
    <location>
        <begin position="1249"/>
        <end position="1258"/>
    </location>
</feature>
<dbReference type="EMBL" id="KZ107842">
    <property type="protein sequence ID" value="OSS50339.1"/>
    <property type="molecule type" value="Genomic_DNA"/>
</dbReference>
<feature type="compositionally biased region" description="Polar residues" evidence="2">
    <location>
        <begin position="331"/>
        <end position="349"/>
    </location>
</feature>
<feature type="region of interest" description="Disordered" evidence="2">
    <location>
        <begin position="1"/>
        <end position="48"/>
    </location>
</feature>
<feature type="compositionally biased region" description="Basic and acidic residues" evidence="2">
    <location>
        <begin position="883"/>
        <end position="902"/>
    </location>
</feature>
<sequence>MASTASPLLTAEPSSEGQASQASEPATAAPTVSDNTVTPKEPDISHFGRESAMFSTGLGARPQRKLLRHPNVPVIVRSGNIISDVAVAAEFWRHKYPYQYLSIFPGSGLKINDLWDEYDIHLETENFCKQVLRSIEGDNATRAQKYSQDYIHLHPERLSIIGGDMTKLYDKCDPISVVDKIFVNNERQTFPPVFLWHTAHHIRRAMLAVKGIKLPNKVLVSENNLNVQSSSYAPTTTGALVTMPTGTTDAPMDISTPMLVPTDPATSQSTFLRHPNRPIPPTHGHTTEFVTNPVYPEHRGHRRLLSTHQPRVMNTAPLRVPKTRSGRPASGTYNSIAPPSSFVENTPRMTSGHGFAPHTGSSSLMHSPRHAQVRMAMNHQMATVPPGIVPMAYEQAQMMPGMMPPSPSVIHPGMMPPQAMQNSSMAHGFPRNTSNSQNMPYGTPMGDMTNMPFAMGPVSQNFDFRRPSIRRLSQQHTNANALYDPYEGSNPAFRSTGYPNGRKYNQVGSRPHKGPYPGDRPNYAQYTADRSGSFQGGPNYGGHFAGSKPPFEADPAKTGDREYGCNHDWIGPSNDTVDEVYMNNLPEDVQQNDLHTLFLDKLGVEPTMISILPKHGFPGRKHAFVAFSSTALAKKAMEIRDATIRGSSILIRVPNKFFRLATLPRDTTEAGPTSYSRYTSHPNNRGRVSSTHDGKDIVTPVIATGEDTSYSPQDARSDLPKAKKKNKHPQQGTATAGSPEARKGKSKKRPESPKRGDRAGIVEETLVKATQQTTKTDVAKINPKLVSEAIATREAPKGQSEVDEISPLNIPEEQPETSKIVPSGTNEPVPSVAAQEQKEPSTFVDVPVTAGDAPDLTSDQQQTTVAEDPSSQPPLDLEPQIEGSKKEDPSEKSKEVDEEKTKPMPTKLLEGENVASDDETKNEASLHSAAESPTELVTKGDFMVDSGTAEHGFTSAVLEATKIASPIPVVEKEAAQTALSSQDSPPSVPQDKRPSEIAAKAGEMLSVDLTAAEVAHTAQENKPPTPVVSIATDLPRKPGAQKTESLHPFSKAAKAQAKKEKEQKKKAQKKEREQAEKARFVKAVTDKPTAKNAPAQIDERSDTTRSISRSKFANDAKSKVEDEAIKPSVTPVSDAPIEEVLPTGALASESGFLATTAQGKRKGKKQGSSIVTAGDSDTNHGKQIGGTVSSPNEPSLVTNKEANIEVPKASQETDAQPPKQEQFVQATGAPGESVPAADTAEESSPSGKKNPKKKKKKAPPAWPNLEFCPKPPNPPWMGPIGTETDVQNYDEIMNKACGGEDDSDFSWSDLPKVEDTFSPDEGDSGNAREHADGDQDSGKGRQQVASLKAHRTGPQANRGAVHQKLAELEASVQAIDNKIAVNKAEIAAYTTDIAVADAQLADSQARLDAGASQPAKKKKPNKHNNKKKKKKKPAEIADTADASDPTPTPRLGDSSIDPNDPFIMQMAEIEAIEQGKHVGSEEEAVQKCDESKLMRTMEAYFKETQGFDKAEEEMAHG</sequence>
<dbReference type="Pfam" id="PF00076">
    <property type="entry name" value="RRM_1"/>
    <property type="match status" value="1"/>
</dbReference>
<name>A0A1Y2M3D1_EPING</name>
<proteinExistence type="predicted"/>
<evidence type="ECO:0000256" key="1">
    <source>
        <dbReference type="PROSITE-ProRule" id="PRU00176"/>
    </source>
</evidence>
<evidence type="ECO:0000256" key="2">
    <source>
        <dbReference type="SAM" id="MobiDB-lite"/>
    </source>
</evidence>
<evidence type="ECO:0000259" key="3">
    <source>
        <dbReference type="PROSITE" id="PS50102"/>
    </source>
</evidence>
<dbReference type="InterPro" id="IPR035979">
    <property type="entry name" value="RBD_domain_sf"/>
</dbReference>
<evidence type="ECO:0000313" key="5">
    <source>
        <dbReference type="Proteomes" id="UP000193240"/>
    </source>
</evidence>
<dbReference type="InParanoid" id="A0A1Y2M3D1"/>
<dbReference type="OMA" id="WTVEDLW"/>
<feature type="compositionally biased region" description="Basic and acidic residues" evidence="2">
    <location>
        <begin position="1057"/>
        <end position="1089"/>
    </location>
</feature>
<feature type="compositionally biased region" description="Polar residues" evidence="2">
    <location>
        <begin position="1"/>
        <end position="38"/>
    </location>
</feature>
<dbReference type="SUPFAM" id="SSF54928">
    <property type="entry name" value="RNA-binding domain, RBD"/>
    <property type="match status" value="1"/>
</dbReference>
<protein>
    <recommendedName>
        <fullName evidence="3">RRM domain-containing protein</fullName>
    </recommendedName>
</protein>
<reference evidence="4 5" key="1">
    <citation type="journal article" date="2017" name="Genome Announc.">
        <title>Genome sequence of the saprophytic ascomycete Epicoccum nigrum ICMP 19927 strain isolated from New Zealand.</title>
        <authorList>
            <person name="Fokin M."/>
            <person name="Fleetwood D."/>
            <person name="Weir B.S."/>
            <person name="Villas-Boas S.G."/>
        </authorList>
    </citation>
    <scope>NUCLEOTIDE SEQUENCE [LARGE SCALE GENOMIC DNA]</scope>
    <source>
        <strain evidence="4 5">ICMP 19927</strain>
    </source>
</reference>
<dbReference type="Gene3D" id="3.30.70.330">
    <property type="match status" value="1"/>
</dbReference>
<organism evidence="4 5">
    <name type="scientific">Epicoccum nigrum</name>
    <name type="common">Soil fungus</name>
    <name type="synonym">Epicoccum purpurascens</name>
    <dbReference type="NCBI Taxonomy" id="105696"/>
    <lineage>
        <taxon>Eukaryota</taxon>
        <taxon>Fungi</taxon>
        <taxon>Dikarya</taxon>
        <taxon>Ascomycota</taxon>
        <taxon>Pezizomycotina</taxon>
        <taxon>Dothideomycetes</taxon>
        <taxon>Pleosporomycetidae</taxon>
        <taxon>Pleosporales</taxon>
        <taxon>Pleosporineae</taxon>
        <taxon>Didymellaceae</taxon>
        <taxon>Epicoccum</taxon>
    </lineage>
</organism>
<dbReference type="GO" id="GO:0003723">
    <property type="term" value="F:RNA binding"/>
    <property type="evidence" value="ECO:0007669"/>
    <property type="project" value="UniProtKB-UniRule"/>
</dbReference>
<feature type="region of interest" description="Disordered" evidence="2">
    <location>
        <begin position="791"/>
        <end position="940"/>
    </location>
</feature>
<feature type="region of interest" description="Disordered" evidence="2">
    <location>
        <begin position="538"/>
        <end position="559"/>
    </location>
</feature>
<feature type="compositionally biased region" description="Polar residues" evidence="2">
    <location>
        <begin position="670"/>
        <end position="689"/>
    </location>
</feature>
<dbReference type="CDD" id="cd00590">
    <property type="entry name" value="RRM_SF"/>
    <property type="match status" value="1"/>
</dbReference>
<feature type="compositionally biased region" description="Basic and acidic residues" evidence="2">
    <location>
        <begin position="1326"/>
        <end position="1339"/>
    </location>
</feature>
<feature type="region of interest" description="Disordered" evidence="2">
    <location>
        <begin position="264"/>
        <end position="289"/>
    </location>
</feature>
<feature type="compositionally biased region" description="Polar residues" evidence="2">
    <location>
        <begin position="1186"/>
        <end position="1201"/>
    </location>
</feature>
<feature type="compositionally biased region" description="Basic and acidic residues" evidence="2">
    <location>
        <begin position="749"/>
        <end position="761"/>
    </location>
</feature>
<dbReference type="InterPro" id="IPR000504">
    <property type="entry name" value="RRM_dom"/>
</dbReference>
<keyword evidence="1" id="KW-0694">RNA-binding</keyword>
<dbReference type="SMART" id="SM00360">
    <property type="entry name" value="RRM"/>
    <property type="match status" value="1"/>
</dbReference>
<feature type="region of interest" description="Disordered" evidence="2">
    <location>
        <begin position="1403"/>
        <end position="1461"/>
    </location>
</feature>